<gene>
    <name evidence="2" type="ORF">QWZ15_14650</name>
</gene>
<evidence type="ECO:0000313" key="3">
    <source>
        <dbReference type="Proteomes" id="UP001236663"/>
    </source>
</evidence>
<evidence type="ECO:0000256" key="1">
    <source>
        <dbReference type="SAM" id="MobiDB-lite"/>
    </source>
</evidence>
<comment type="caution">
    <text evidence="2">The sequence shown here is derived from an EMBL/GenBank/DDBJ whole genome shotgun (WGS) entry which is preliminary data.</text>
</comment>
<evidence type="ECO:0000313" key="2">
    <source>
        <dbReference type="EMBL" id="MDN3689076.1"/>
    </source>
</evidence>
<name>A0ABT8C9N5_9BACT</name>
<dbReference type="RefSeq" id="WP_163386539.1">
    <property type="nucleotide sequence ID" value="NZ_JAUFQS010000017.1"/>
</dbReference>
<feature type="compositionally biased region" description="Polar residues" evidence="1">
    <location>
        <begin position="18"/>
        <end position="42"/>
    </location>
</feature>
<reference evidence="3" key="1">
    <citation type="journal article" date="2019" name="Int. J. Syst. Evol. Microbiol.">
        <title>The Global Catalogue of Microorganisms (GCM) 10K type strain sequencing project: providing services to taxonomists for standard genome sequencing and annotation.</title>
        <authorList>
            <consortium name="The Broad Institute Genomics Platform"/>
            <consortium name="The Broad Institute Genome Sequencing Center for Infectious Disease"/>
            <person name="Wu L."/>
            <person name="Ma J."/>
        </authorList>
    </citation>
    <scope>NUCLEOTIDE SEQUENCE [LARGE SCALE GENOMIC DNA]</scope>
    <source>
        <strain evidence="3">CECT 7706</strain>
    </source>
</reference>
<dbReference type="Proteomes" id="UP001236663">
    <property type="component" value="Unassembled WGS sequence"/>
</dbReference>
<sequence>MYTRRSQDVSTHSKKEGTNSPTTTRQPSETSMEPSGKPNLSQLEKDRMMLEDDIQRIHNKLEYDRSLSQEQIRIKYRLLDEHTEDLRKLTAQIKND</sequence>
<feature type="compositionally biased region" description="Basic and acidic residues" evidence="1">
    <location>
        <begin position="1"/>
        <end position="17"/>
    </location>
</feature>
<dbReference type="EMBL" id="JAUFQS010000017">
    <property type="protein sequence ID" value="MDN3689076.1"/>
    <property type="molecule type" value="Genomic_DNA"/>
</dbReference>
<proteinExistence type="predicted"/>
<keyword evidence="3" id="KW-1185">Reference proteome</keyword>
<feature type="region of interest" description="Disordered" evidence="1">
    <location>
        <begin position="1"/>
        <end position="43"/>
    </location>
</feature>
<protein>
    <submittedName>
        <fullName evidence="2">Uncharacterized protein</fullName>
    </submittedName>
</protein>
<organism evidence="2 3">
    <name type="scientific">Cyclobacterium jeungdonense</name>
    <dbReference type="NCBI Taxonomy" id="708087"/>
    <lineage>
        <taxon>Bacteria</taxon>
        <taxon>Pseudomonadati</taxon>
        <taxon>Bacteroidota</taxon>
        <taxon>Cytophagia</taxon>
        <taxon>Cytophagales</taxon>
        <taxon>Cyclobacteriaceae</taxon>
        <taxon>Cyclobacterium</taxon>
    </lineage>
</organism>
<accession>A0ABT8C9N5</accession>